<feature type="transmembrane region" description="Helical" evidence="8">
    <location>
        <begin position="268"/>
        <end position="285"/>
    </location>
</feature>
<feature type="transmembrane region" description="Helical" evidence="8">
    <location>
        <begin position="111"/>
        <end position="131"/>
    </location>
</feature>
<dbReference type="GO" id="GO:0015295">
    <property type="term" value="F:solute:proton symporter activity"/>
    <property type="evidence" value="ECO:0007669"/>
    <property type="project" value="TreeGrafter"/>
</dbReference>
<dbReference type="PANTHER" id="PTHR30003:SF0">
    <property type="entry name" value="GLYCOLATE PERMEASE GLCA-RELATED"/>
    <property type="match status" value="1"/>
</dbReference>
<keyword evidence="8" id="KW-0997">Cell inner membrane</keyword>
<feature type="transmembrane region" description="Helical" evidence="8">
    <location>
        <begin position="205"/>
        <end position="223"/>
    </location>
</feature>
<reference evidence="10" key="1">
    <citation type="submission" date="2018-08" db="EMBL/GenBank/DDBJ databases">
        <authorList>
            <person name="Blom J."/>
        </authorList>
    </citation>
    <scope>NUCLEOTIDE SEQUENCE [LARGE SCALE GENOMIC DNA]</scope>
    <source>
        <strain evidence="10">CCOS 865</strain>
    </source>
</reference>
<feature type="transmembrane region" description="Helical" evidence="8">
    <location>
        <begin position="399"/>
        <end position="422"/>
    </location>
</feature>
<dbReference type="Proteomes" id="UP000263595">
    <property type="component" value="Unassembled WGS sequence"/>
</dbReference>
<comment type="subcellular location">
    <subcellularLocation>
        <location evidence="8">Cell inner membrane</location>
        <topology evidence="8">Multi-pass membrane protein</topology>
    </subcellularLocation>
    <subcellularLocation>
        <location evidence="1">Cell membrane</location>
        <topology evidence="1">Multi-pass membrane protein</topology>
    </subcellularLocation>
</comment>
<protein>
    <recommendedName>
        <fullName evidence="8">L-lactate permease</fullName>
    </recommendedName>
</protein>
<organism evidence="9 10">
    <name type="scientific">Pseudomonas reidholzensis</name>
    <dbReference type="NCBI Taxonomy" id="1785162"/>
    <lineage>
        <taxon>Bacteria</taxon>
        <taxon>Pseudomonadati</taxon>
        <taxon>Pseudomonadota</taxon>
        <taxon>Gammaproteobacteria</taxon>
        <taxon>Pseudomonadales</taxon>
        <taxon>Pseudomonadaceae</taxon>
        <taxon>Pseudomonas</taxon>
    </lineage>
</organism>
<proteinExistence type="inferred from homology"/>
<dbReference type="OrthoDB" id="9761056at2"/>
<name>A0A383RRV7_9PSED</name>
<feature type="transmembrane region" description="Helical" evidence="8">
    <location>
        <begin position="175"/>
        <end position="196"/>
    </location>
</feature>
<keyword evidence="5 8" id="KW-0812">Transmembrane</keyword>
<dbReference type="Pfam" id="PF02652">
    <property type="entry name" value="Lactate_perm"/>
    <property type="match status" value="1"/>
</dbReference>
<dbReference type="GO" id="GO:0015129">
    <property type="term" value="F:lactate transmembrane transporter activity"/>
    <property type="evidence" value="ECO:0007669"/>
    <property type="project" value="UniProtKB-UniRule"/>
</dbReference>
<feature type="transmembrane region" description="Helical" evidence="8">
    <location>
        <begin position="291"/>
        <end position="309"/>
    </location>
</feature>
<evidence type="ECO:0000256" key="2">
    <source>
        <dbReference type="ARBA" id="ARBA00010100"/>
    </source>
</evidence>
<feature type="transmembrane region" description="Helical" evidence="8">
    <location>
        <begin position="229"/>
        <end position="247"/>
    </location>
</feature>
<evidence type="ECO:0000313" key="9">
    <source>
        <dbReference type="EMBL" id="SYX89098.1"/>
    </source>
</evidence>
<evidence type="ECO:0000256" key="5">
    <source>
        <dbReference type="ARBA" id="ARBA00022692"/>
    </source>
</evidence>
<evidence type="ECO:0000256" key="1">
    <source>
        <dbReference type="ARBA" id="ARBA00004651"/>
    </source>
</evidence>
<feature type="transmembrane region" description="Helical" evidence="8">
    <location>
        <begin position="359"/>
        <end position="378"/>
    </location>
</feature>
<evidence type="ECO:0000313" key="10">
    <source>
        <dbReference type="Proteomes" id="UP000263595"/>
    </source>
</evidence>
<keyword evidence="6 8" id="KW-1133">Transmembrane helix</keyword>
<dbReference type="EMBL" id="UNOZ01000007">
    <property type="protein sequence ID" value="SYX89098.1"/>
    <property type="molecule type" value="Genomic_DNA"/>
</dbReference>
<evidence type="ECO:0000256" key="4">
    <source>
        <dbReference type="ARBA" id="ARBA00022475"/>
    </source>
</evidence>
<dbReference type="RefSeq" id="WP_119139142.1">
    <property type="nucleotide sequence ID" value="NZ_CBCSFL010000009.1"/>
</dbReference>
<keyword evidence="7 8" id="KW-0472">Membrane</keyword>
<evidence type="ECO:0000256" key="8">
    <source>
        <dbReference type="RuleBase" id="RU365092"/>
    </source>
</evidence>
<gene>
    <name evidence="9" type="ORF">CCOS865_01338</name>
</gene>
<accession>A0A383RRV7</accession>
<feature type="transmembrane region" description="Helical" evidence="8">
    <location>
        <begin position="442"/>
        <end position="469"/>
    </location>
</feature>
<comment type="function">
    <text evidence="8">Uptake of L-lactate across the membrane. Can also transport D-lactate and glycolate.</text>
</comment>
<dbReference type="AlphaFoldDB" id="A0A383RRV7"/>
<keyword evidence="4" id="KW-1003">Cell membrane</keyword>
<feature type="transmembrane region" description="Helical" evidence="8">
    <location>
        <begin position="138"/>
        <end position="155"/>
    </location>
</feature>
<comment type="similarity">
    <text evidence="2 8">Belongs to the lactate permease family.</text>
</comment>
<feature type="transmembrane region" description="Helical" evidence="8">
    <location>
        <begin position="329"/>
        <end position="353"/>
    </location>
</feature>
<evidence type="ECO:0000256" key="6">
    <source>
        <dbReference type="ARBA" id="ARBA00022989"/>
    </source>
</evidence>
<evidence type="ECO:0000256" key="7">
    <source>
        <dbReference type="ARBA" id="ARBA00023136"/>
    </source>
</evidence>
<keyword evidence="10" id="KW-1185">Reference proteome</keyword>
<dbReference type="GO" id="GO:0005886">
    <property type="term" value="C:plasma membrane"/>
    <property type="evidence" value="ECO:0007669"/>
    <property type="project" value="UniProtKB-SubCell"/>
</dbReference>
<dbReference type="InterPro" id="IPR003804">
    <property type="entry name" value="Lactate_perm"/>
</dbReference>
<feature type="transmembrane region" description="Helical" evidence="8">
    <location>
        <begin position="26"/>
        <end position="46"/>
    </location>
</feature>
<evidence type="ECO:0000256" key="3">
    <source>
        <dbReference type="ARBA" id="ARBA00022448"/>
    </source>
</evidence>
<sequence length="471" mass="48292">MNALLAASPVFSSVLALGLGIRALHAALLGVIAAVLAAIIAFPIGAAEITAAVIRWVPLVAEVVLIIGGGLLMSEVLRHAGAQAALANWIKNRVGTGVGAVLLVVHGITPFAESVTGFGIGVTIGIPLLVFMGVPARLAALIGLLGLCAVPWGSMGPGTMIAAGLAGIRFDDLGVASAMFSLLPFTVNGVVAAWLVSAPQNRPRALALAVLSAVVLTAAIALSNIAFGTAPAGALGTVVIICLHLLWGARSKIASEPLSPIGRRALHAYGVLLGGVLIVGTLLKLSQLPEYWRYLASPALWLFIAALWFSSGRPPAEPLSRARKSWLQVAPVTVLFIVMGIVMSVTGTAAFMARVLSEIGSGYLAIAPFVGAMGGFVTGSSSGSNAMFAATQAEISRSLGMNVLMFMAINNVAAAFATLASPGRIEMAIQLAGEDAAFERRWIQRMAIGVVVLVAGLLAVINVLLGFYLST</sequence>
<dbReference type="PANTHER" id="PTHR30003">
    <property type="entry name" value="L-LACTATE PERMEASE"/>
    <property type="match status" value="1"/>
</dbReference>
<keyword evidence="3 8" id="KW-0813">Transport</keyword>
<feature type="transmembrane region" description="Helical" evidence="8">
    <location>
        <begin position="53"/>
        <end position="73"/>
    </location>
</feature>